<dbReference type="RefSeq" id="WP_274148654.1">
    <property type="nucleotide sequence ID" value="NZ_CP117811.1"/>
</dbReference>
<organism evidence="1 2">
    <name type="scientific">Lentisphaera profundi</name>
    <dbReference type="NCBI Taxonomy" id="1658616"/>
    <lineage>
        <taxon>Bacteria</taxon>
        <taxon>Pseudomonadati</taxon>
        <taxon>Lentisphaerota</taxon>
        <taxon>Lentisphaeria</taxon>
        <taxon>Lentisphaerales</taxon>
        <taxon>Lentisphaeraceae</taxon>
        <taxon>Lentisphaera</taxon>
    </lineage>
</organism>
<evidence type="ECO:0000313" key="2">
    <source>
        <dbReference type="Proteomes" id="UP001214250"/>
    </source>
</evidence>
<protein>
    <submittedName>
        <fullName evidence="1">Uncharacterized protein</fullName>
    </submittedName>
</protein>
<name>A0ABY7VPX1_9BACT</name>
<reference evidence="1 2" key="1">
    <citation type="submission" date="2023-02" db="EMBL/GenBank/DDBJ databases">
        <title>Genome sequence of Lentisphaera profundi SAORIC-696.</title>
        <authorList>
            <person name="Kim e."/>
            <person name="Cho J.-C."/>
            <person name="Choi A."/>
            <person name="Kang I."/>
        </authorList>
    </citation>
    <scope>NUCLEOTIDE SEQUENCE [LARGE SCALE GENOMIC DNA]</scope>
    <source>
        <strain evidence="1 2">SAORIC-696</strain>
    </source>
</reference>
<keyword evidence="2" id="KW-1185">Reference proteome</keyword>
<dbReference type="EMBL" id="CP117811">
    <property type="protein sequence ID" value="WDE95258.1"/>
    <property type="molecule type" value="Genomic_DNA"/>
</dbReference>
<dbReference type="Proteomes" id="UP001214250">
    <property type="component" value="Chromosome 1"/>
</dbReference>
<proteinExistence type="predicted"/>
<evidence type="ECO:0000313" key="1">
    <source>
        <dbReference type="EMBL" id="WDE95258.1"/>
    </source>
</evidence>
<accession>A0ABY7VPX1</accession>
<sequence length="63" mass="7067">MSNHKQLGLAVAMYGNDLRGYLPWYKAGDANNARAHAMYFTLPIYVNGGVRMKPIPTGNIKWL</sequence>
<gene>
    <name evidence="1" type="ORF">PQO03_05930</name>
</gene>